<evidence type="ECO:0000313" key="3">
    <source>
        <dbReference type="Proteomes" id="UP000044602"/>
    </source>
</evidence>
<sequence>MELNPETIDTVIHPTAVLKRTTVPPSQLKKKALSPLPADITWDLSQLNPKNRIDSLAPLVTPYWRIDGCTSWGSQYYATPLFMASVPPMRIDVFVPELSLQTRFVRDLLELDQAFHTKDRVRVSRLSVSMHILRRLQIWTMTIGGADQEFTNGDGPTRRRTRSERLEYAEKYLCHLPFGSRIIFDRLSLDIKQINITVVPTFALEVYHFSVRQFEAAWGHDVTLPPCINITQVQLVEQIHDSTSIVRIDGQSYIFKALTSFPKYLYHELRILLTTKPHPNIVSRPVHLVTKRTRFGGKNAVLGFTLELHRHGTMRDIVPFLGSSNTLTTEEQFKWADQITSALLHFRETSGTFYPDLRLDNIVLSESRDAIMVDFEQRGVWCEFASPEVNAIEYMRILATAENPPFDVTSSQQPYRDIMERICPEYETLTRNEKYDNYTSSYNVSWESLTPREQEASEVYMLGRVLWCLFEGKYDNYTSSYNVSWESLTPREQEASEVYMLGRVLWCLFEGVSAPQKATIWVSYRWESHLQFPEYQRTPPRLRQLIDQCTKGRRETLDSQILRVGNKLVLRADLEANVDTNPEVLSKVARDWWEKEVGWAEKYLADREAKKQNGTWDDNPYDRPSIRQVLQSLDSIRAEIMV</sequence>
<name>A0A0G4N742_VERLO</name>
<dbReference type="Proteomes" id="UP000044602">
    <property type="component" value="Unassembled WGS sequence"/>
</dbReference>
<dbReference type="GO" id="GO:0004672">
    <property type="term" value="F:protein kinase activity"/>
    <property type="evidence" value="ECO:0007669"/>
    <property type="project" value="InterPro"/>
</dbReference>
<dbReference type="InterPro" id="IPR011009">
    <property type="entry name" value="Kinase-like_dom_sf"/>
</dbReference>
<organism evidence="2 3">
    <name type="scientific">Verticillium longisporum</name>
    <name type="common">Verticillium dahliae var. longisporum</name>
    <dbReference type="NCBI Taxonomy" id="100787"/>
    <lineage>
        <taxon>Eukaryota</taxon>
        <taxon>Fungi</taxon>
        <taxon>Dikarya</taxon>
        <taxon>Ascomycota</taxon>
        <taxon>Pezizomycotina</taxon>
        <taxon>Sordariomycetes</taxon>
        <taxon>Hypocreomycetidae</taxon>
        <taxon>Glomerellales</taxon>
        <taxon>Plectosphaerellaceae</taxon>
        <taxon>Verticillium</taxon>
    </lineage>
</organism>
<evidence type="ECO:0000313" key="2">
    <source>
        <dbReference type="EMBL" id="CRK42436.1"/>
    </source>
</evidence>
<protein>
    <recommendedName>
        <fullName evidence="1">Protein kinase domain-containing protein</fullName>
    </recommendedName>
</protein>
<dbReference type="SUPFAM" id="SSF56112">
    <property type="entry name" value="Protein kinase-like (PK-like)"/>
    <property type="match status" value="1"/>
</dbReference>
<evidence type="ECO:0000259" key="1">
    <source>
        <dbReference type="PROSITE" id="PS50011"/>
    </source>
</evidence>
<dbReference type="Gene3D" id="1.10.510.10">
    <property type="entry name" value="Transferase(Phosphotransferase) domain 1"/>
    <property type="match status" value="1"/>
</dbReference>
<dbReference type="AlphaFoldDB" id="A0A0G4N742"/>
<dbReference type="PROSITE" id="PS50011">
    <property type="entry name" value="PROTEIN_KINASE_DOM"/>
    <property type="match status" value="1"/>
</dbReference>
<reference evidence="2 3" key="1">
    <citation type="submission" date="2015-05" db="EMBL/GenBank/DDBJ databases">
        <authorList>
            <person name="Wang D.B."/>
            <person name="Wang M."/>
        </authorList>
    </citation>
    <scope>NUCLEOTIDE SEQUENCE [LARGE SCALE GENOMIC DNA]</scope>
    <source>
        <strain evidence="2">VL1</strain>
    </source>
</reference>
<dbReference type="STRING" id="100787.A0A0G4N742"/>
<proteinExistence type="predicted"/>
<accession>A0A0G4N742</accession>
<dbReference type="InterPro" id="IPR000719">
    <property type="entry name" value="Prot_kinase_dom"/>
</dbReference>
<dbReference type="GO" id="GO:0005524">
    <property type="term" value="F:ATP binding"/>
    <property type="evidence" value="ECO:0007669"/>
    <property type="project" value="InterPro"/>
</dbReference>
<dbReference type="EMBL" id="CVQH01027527">
    <property type="protein sequence ID" value="CRK42436.1"/>
    <property type="molecule type" value="Genomic_DNA"/>
</dbReference>
<feature type="domain" description="Protein kinase" evidence="1">
    <location>
        <begin position="222"/>
        <end position="636"/>
    </location>
</feature>
<keyword evidence="3" id="KW-1185">Reference proteome</keyword>
<gene>
    <name evidence="2" type="ORF">BN1708_008741</name>
</gene>